<comment type="caution">
    <text evidence="1">Lacks conserved residue(s) required for the propagation of feature annotation.</text>
</comment>
<protein>
    <recommendedName>
        <fullName evidence="2">PLAT domain-containing protein</fullName>
    </recommendedName>
</protein>
<dbReference type="EMBL" id="JAHRIP010066447">
    <property type="protein sequence ID" value="MEQ2306663.1"/>
    <property type="molecule type" value="Genomic_DNA"/>
</dbReference>
<dbReference type="InterPro" id="IPR001024">
    <property type="entry name" value="PLAT/LH2_dom"/>
</dbReference>
<evidence type="ECO:0000259" key="2">
    <source>
        <dbReference type="PROSITE" id="PS50095"/>
    </source>
</evidence>
<dbReference type="SMART" id="SM00308">
    <property type="entry name" value="LH2"/>
    <property type="match status" value="1"/>
</dbReference>
<sequence>VPKELLISANFHSGATDTFEFSSKHLGEIASICLGHITKDAKKVKKEVFWHILDVVVTEKELGNKYFFLCDAQIPLAAKKDQFQTFECYKSIESFASKVRKLVPVKYEIIIITGNVKGAGTDANVFITIYGVNGDSGRRHLKQKFRNLFERGQMDRFVVEMLDLGELLRVKVEHDGRKWNCGWFLECVEVTNTANSVTTIFQCGKWLDAKKADGQIQRVLYPRY</sequence>
<organism evidence="3 4">
    <name type="scientific">Ameca splendens</name>
    <dbReference type="NCBI Taxonomy" id="208324"/>
    <lineage>
        <taxon>Eukaryota</taxon>
        <taxon>Metazoa</taxon>
        <taxon>Chordata</taxon>
        <taxon>Craniata</taxon>
        <taxon>Vertebrata</taxon>
        <taxon>Euteleostomi</taxon>
        <taxon>Actinopterygii</taxon>
        <taxon>Neopterygii</taxon>
        <taxon>Teleostei</taxon>
        <taxon>Neoteleostei</taxon>
        <taxon>Acanthomorphata</taxon>
        <taxon>Ovalentaria</taxon>
        <taxon>Atherinomorphae</taxon>
        <taxon>Cyprinodontiformes</taxon>
        <taxon>Goodeidae</taxon>
        <taxon>Ameca</taxon>
    </lineage>
</organism>
<proteinExistence type="predicted"/>
<dbReference type="InterPro" id="IPR036392">
    <property type="entry name" value="PLAT/LH2_dom_sf"/>
</dbReference>
<feature type="domain" description="PLAT" evidence="2">
    <location>
        <begin position="105"/>
        <end position="221"/>
    </location>
</feature>
<dbReference type="CDD" id="cd01756">
    <property type="entry name" value="PLAT_repeat"/>
    <property type="match status" value="1"/>
</dbReference>
<dbReference type="InterPro" id="IPR052970">
    <property type="entry name" value="Inner_ear_hair_cell_LOXHD"/>
</dbReference>
<name>A0ABV0ZMT9_9TELE</name>
<evidence type="ECO:0000313" key="3">
    <source>
        <dbReference type="EMBL" id="MEQ2306663.1"/>
    </source>
</evidence>
<feature type="domain" description="PLAT" evidence="2">
    <location>
        <begin position="1"/>
        <end position="88"/>
    </location>
</feature>
<comment type="caution">
    <text evidence="3">The sequence shown here is derived from an EMBL/GenBank/DDBJ whole genome shotgun (WGS) entry which is preliminary data.</text>
</comment>
<evidence type="ECO:0000313" key="4">
    <source>
        <dbReference type="Proteomes" id="UP001469553"/>
    </source>
</evidence>
<reference evidence="3 4" key="1">
    <citation type="submission" date="2021-06" db="EMBL/GenBank/DDBJ databases">
        <authorList>
            <person name="Palmer J.M."/>
        </authorList>
    </citation>
    <scope>NUCLEOTIDE SEQUENCE [LARGE SCALE GENOMIC DNA]</scope>
    <source>
        <strain evidence="3 4">AS_MEX2019</strain>
        <tissue evidence="3">Muscle</tissue>
    </source>
</reference>
<dbReference type="SUPFAM" id="SSF49723">
    <property type="entry name" value="Lipase/lipooxygenase domain (PLAT/LH2 domain)"/>
    <property type="match status" value="2"/>
</dbReference>
<dbReference type="PANTHER" id="PTHR45901:SF3">
    <property type="entry name" value="LIPOXYGENASE HOMOLOGY DOMAIN-CONTAINING PROTEIN 1"/>
    <property type="match status" value="1"/>
</dbReference>
<dbReference type="PANTHER" id="PTHR45901">
    <property type="entry name" value="PROTEIN CBG12474"/>
    <property type="match status" value="1"/>
</dbReference>
<gene>
    <name evidence="3" type="ORF">AMECASPLE_010559</name>
</gene>
<dbReference type="Pfam" id="PF01477">
    <property type="entry name" value="PLAT"/>
    <property type="match status" value="1"/>
</dbReference>
<accession>A0ABV0ZMT9</accession>
<feature type="non-terminal residue" evidence="3">
    <location>
        <position position="1"/>
    </location>
</feature>
<dbReference type="Proteomes" id="UP001469553">
    <property type="component" value="Unassembled WGS sequence"/>
</dbReference>
<dbReference type="PROSITE" id="PS50095">
    <property type="entry name" value="PLAT"/>
    <property type="match status" value="2"/>
</dbReference>
<keyword evidence="4" id="KW-1185">Reference proteome</keyword>
<dbReference type="Gene3D" id="2.60.60.20">
    <property type="entry name" value="PLAT/LH2 domain"/>
    <property type="match status" value="1"/>
</dbReference>
<evidence type="ECO:0000256" key="1">
    <source>
        <dbReference type="PROSITE-ProRule" id="PRU00152"/>
    </source>
</evidence>
<dbReference type="Gene3D" id="2.40.180.10">
    <property type="entry name" value="Catalase core domain"/>
    <property type="match status" value="1"/>
</dbReference>